<evidence type="ECO:0008006" key="3">
    <source>
        <dbReference type="Google" id="ProtNLM"/>
    </source>
</evidence>
<reference evidence="1" key="2">
    <citation type="submission" date="2020-09" db="EMBL/GenBank/DDBJ databases">
        <authorList>
            <person name="Sun Q."/>
            <person name="Zhou Y."/>
        </authorList>
    </citation>
    <scope>NUCLEOTIDE SEQUENCE</scope>
    <source>
        <strain evidence="1">CGMCC 1.15254</strain>
    </source>
</reference>
<evidence type="ECO:0000313" key="1">
    <source>
        <dbReference type="EMBL" id="GGF63957.1"/>
    </source>
</evidence>
<dbReference type="AlphaFoldDB" id="A0A917BYY8"/>
<evidence type="ECO:0000313" key="2">
    <source>
        <dbReference type="Proteomes" id="UP000632498"/>
    </source>
</evidence>
<dbReference type="Proteomes" id="UP000632498">
    <property type="component" value="Unassembled WGS sequence"/>
</dbReference>
<proteinExistence type="predicted"/>
<keyword evidence="2" id="KW-1185">Reference proteome</keyword>
<comment type="caution">
    <text evidence="1">The sequence shown here is derived from an EMBL/GenBank/DDBJ whole genome shotgun (WGS) entry which is preliminary data.</text>
</comment>
<dbReference type="SUPFAM" id="SSF53850">
    <property type="entry name" value="Periplasmic binding protein-like II"/>
    <property type="match status" value="1"/>
</dbReference>
<name>A0A917BYY8_9PROT</name>
<sequence length="241" mass="27736">MAKHLTWIKRFAFALLYIGIWATVSPAQGFCPQRIAYIEENALSKLTLPTMRQIYQDLGCSSKFIALPGRRALSSFNQGQIDAEAFRLTLVEEKYQRPFLRSHHPVLQLYSYLWVAPDYKETDQRPFGYVKGILWQEGYAKGKRFSAFHNTTNLLKAYNSGKIAGFLASGTAIRLKTEKNVLSPPPIAFQQVHSAPLYHYTQEGYRKFIMLFDQHIEKHKPFAEISEKMQVPAEKSRLITN</sequence>
<organism evidence="1 2">
    <name type="scientific">Terasakiella brassicae</name>
    <dbReference type="NCBI Taxonomy" id="1634917"/>
    <lineage>
        <taxon>Bacteria</taxon>
        <taxon>Pseudomonadati</taxon>
        <taxon>Pseudomonadota</taxon>
        <taxon>Alphaproteobacteria</taxon>
        <taxon>Rhodospirillales</taxon>
        <taxon>Terasakiellaceae</taxon>
        <taxon>Terasakiella</taxon>
    </lineage>
</organism>
<accession>A0A917BYY8</accession>
<gene>
    <name evidence="1" type="ORF">GCM10011332_17480</name>
</gene>
<reference evidence="1" key="1">
    <citation type="journal article" date="2014" name="Int. J. Syst. Evol. Microbiol.">
        <title>Complete genome sequence of Corynebacterium casei LMG S-19264T (=DSM 44701T), isolated from a smear-ripened cheese.</title>
        <authorList>
            <consortium name="US DOE Joint Genome Institute (JGI-PGF)"/>
            <person name="Walter F."/>
            <person name="Albersmeier A."/>
            <person name="Kalinowski J."/>
            <person name="Ruckert C."/>
        </authorList>
    </citation>
    <scope>NUCLEOTIDE SEQUENCE</scope>
    <source>
        <strain evidence="1">CGMCC 1.15254</strain>
    </source>
</reference>
<protein>
    <recommendedName>
        <fullName evidence="3">Solute-binding protein family 3/N-terminal domain-containing protein</fullName>
    </recommendedName>
</protein>
<dbReference type="EMBL" id="BMHV01000011">
    <property type="protein sequence ID" value="GGF63957.1"/>
    <property type="molecule type" value="Genomic_DNA"/>
</dbReference>